<dbReference type="GO" id="GO:0006508">
    <property type="term" value="P:proteolysis"/>
    <property type="evidence" value="ECO:0007669"/>
    <property type="project" value="UniProtKB-KW"/>
</dbReference>
<dbReference type="InterPro" id="IPR036034">
    <property type="entry name" value="PDZ_sf"/>
</dbReference>
<keyword evidence="5" id="KW-0812">Transmembrane</keyword>
<dbReference type="Gene3D" id="2.40.10.10">
    <property type="entry name" value="Trypsin-like serine proteases"/>
    <property type="match status" value="2"/>
</dbReference>
<dbReference type="InterPro" id="IPR009003">
    <property type="entry name" value="Peptidase_S1_PA"/>
</dbReference>
<evidence type="ECO:0000256" key="2">
    <source>
        <dbReference type="ARBA" id="ARBA00022670"/>
    </source>
</evidence>
<comment type="caution">
    <text evidence="7">The sequence shown here is derived from an EMBL/GenBank/DDBJ whole genome shotgun (WGS) entry which is preliminary data.</text>
</comment>
<proteinExistence type="inferred from homology"/>
<keyword evidence="2 7" id="KW-0645">Protease</keyword>
<evidence type="ECO:0000313" key="8">
    <source>
        <dbReference type="Proteomes" id="UP000031030"/>
    </source>
</evidence>
<dbReference type="Pfam" id="PF13365">
    <property type="entry name" value="Trypsin_2"/>
    <property type="match status" value="1"/>
</dbReference>
<evidence type="ECO:0000313" key="7">
    <source>
        <dbReference type="EMBL" id="KHK97383.1"/>
    </source>
</evidence>
<evidence type="ECO:0000256" key="5">
    <source>
        <dbReference type="SAM" id="Phobius"/>
    </source>
</evidence>
<gene>
    <name evidence="7" type="ORF">LK09_11400</name>
</gene>
<dbReference type="PRINTS" id="PR00834">
    <property type="entry name" value="PROTEASES2C"/>
</dbReference>
<dbReference type="RefSeq" id="WP_039399344.1">
    <property type="nucleotide sequence ID" value="NZ_JTDK01000010.1"/>
</dbReference>
<keyword evidence="8" id="KW-1185">Reference proteome</keyword>
<dbReference type="InterPro" id="IPR051201">
    <property type="entry name" value="Chloro_Bact_Ser_Proteases"/>
</dbReference>
<dbReference type="InterPro" id="IPR001478">
    <property type="entry name" value="PDZ"/>
</dbReference>
<dbReference type="GO" id="GO:0004252">
    <property type="term" value="F:serine-type endopeptidase activity"/>
    <property type="evidence" value="ECO:0007669"/>
    <property type="project" value="InterPro"/>
</dbReference>
<dbReference type="InterPro" id="IPR043504">
    <property type="entry name" value="Peptidase_S1_PA_chymotrypsin"/>
</dbReference>
<feature type="region of interest" description="Disordered" evidence="4">
    <location>
        <begin position="1"/>
        <end position="131"/>
    </location>
</feature>
<dbReference type="PANTHER" id="PTHR43343">
    <property type="entry name" value="PEPTIDASE S12"/>
    <property type="match status" value="1"/>
</dbReference>
<feature type="transmembrane region" description="Helical" evidence="5">
    <location>
        <begin position="137"/>
        <end position="158"/>
    </location>
</feature>
<dbReference type="PROSITE" id="PS50106">
    <property type="entry name" value="PDZ"/>
    <property type="match status" value="1"/>
</dbReference>
<dbReference type="AlphaFoldDB" id="A0A0B2A6L3"/>
<keyword evidence="3" id="KW-0378">Hydrolase</keyword>
<dbReference type="OrthoDB" id="9758917at2"/>
<keyword evidence="5" id="KW-1133">Transmembrane helix</keyword>
<feature type="region of interest" description="Disordered" evidence="4">
    <location>
        <begin position="323"/>
        <end position="358"/>
    </location>
</feature>
<dbReference type="STRING" id="1348253.LK09_11400"/>
<feature type="domain" description="PDZ" evidence="6">
    <location>
        <begin position="431"/>
        <end position="503"/>
    </location>
</feature>
<dbReference type="InterPro" id="IPR001940">
    <property type="entry name" value="Peptidase_S1C"/>
</dbReference>
<dbReference type="PANTHER" id="PTHR43343:SF3">
    <property type="entry name" value="PROTEASE DO-LIKE 8, CHLOROPLASTIC"/>
    <property type="match status" value="1"/>
</dbReference>
<dbReference type="SUPFAM" id="SSF50494">
    <property type="entry name" value="Trypsin-like serine proteases"/>
    <property type="match status" value="1"/>
</dbReference>
<reference evidence="7 8" key="1">
    <citation type="submission" date="2014-11" db="EMBL/GenBank/DDBJ databases">
        <title>Genome sequence of Microbacterium mangrovi MUSC 115(T).</title>
        <authorList>
            <person name="Lee L.-H."/>
        </authorList>
    </citation>
    <scope>NUCLEOTIDE SEQUENCE [LARGE SCALE GENOMIC DNA]</scope>
    <source>
        <strain evidence="7 8">MUSC 115</strain>
    </source>
</reference>
<keyword evidence="5" id="KW-0472">Membrane</keyword>
<evidence type="ECO:0000259" key="6">
    <source>
        <dbReference type="PROSITE" id="PS50106"/>
    </source>
</evidence>
<name>A0A0B2A6L3_9MICO</name>
<dbReference type="SUPFAM" id="SSF50156">
    <property type="entry name" value="PDZ domain-like"/>
    <property type="match status" value="1"/>
</dbReference>
<accession>A0A0B2A6L3</accession>
<dbReference type="Pfam" id="PF13180">
    <property type="entry name" value="PDZ_2"/>
    <property type="match status" value="1"/>
</dbReference>
<dbReference type="Proteomes" id="UP000031030">
    <property type="component" value="Unassembled WGS sequence"/>
</dbReference>
<dbReference type="Gene3D" id="2.30.42.10">
    <property type="match status" value="1"/>
</dbReference>
<evidence type="ECO:0000256" key="4">
    <source>
        <dbReference type="SAM" id="MobiDB-lite"/>
    </source>
</evidence>
<comment type="similarity">
    <text evidence="1">Belongs to the peptidase S1C family.</text>
</comment>
<evidence type="ECO:0000256" key="1">
    <source>
        <dbReference type="ARBA" id="ARBA00010541"/>
    </source>
</evidence>
<evidence type="ECO:0000256" key="3">
    <source>
        <dbReference type="ARBA" id="ARBA00022801"/>
    </source>
</evidence>
<sequence>MSDNQGNRPEDFPYEGHTPAPDADAAETGFTSAPAPQADQPTLPIAPPTAPTVPASVAAQQSAPTQPVSPAYHAAQPPAYPTTVPQTSQPGYPGQAFGVPAQPHAGGAGQPPHTPGQPQYRHDAGGAAQKKSSGTRIAGLIVAAAVVGGVAGLGGAWAGSNLWSSNSASSAAAPQTITVNDKTGVTNTTAIAAKVVPSVVTISVSSGNSGGTGSGVVLSKDGYVLTNTHVVTLDGATSGGTVSVTTSDGHVYGATVVGTDPTYDLAVIKLKNASNLTPIAWGDSSKLNVGDQTVAVGAPLGLSNSVTTGIVSALNRSIEIASSAAPSGGSQDNSNGNGGQNGDSPFYFDFGQGQSPSQSSTTIKIAVLQTDAAINPGNSGGALVDSKGDLIGINVAIASTGSSSSSGAQSGNIGVGFSIPSDIAQRIANDLIKDGKATHGLLGATVADAANVSGATTTGAYVEKVTSGGGAEKAGLQKGDVITKFNGVPVTDSVDLTAQVRALAGGATTDLVYTRDGQAHTVKVTLGTFTG</sequence>
<dbReference type="SMART" id="SM00228">
    <property type="entry name" value="PDZ"/>
    <property type="match status" value="1"/>
</dbReference>
<protein>
    <submittedName>
        <fullName evidence="7">Serine protease</fullName>
    </submittedName>
</protein>
<organism evidence="7 8">
    <name type="scientific">Microbacterium mangrovi</name>
    <dbReference type="NCBI Taxonomy" id="1348253"/>
    <lineage>
        <taxon>Bacteria</taxon>
        <taxon>Bacillati</taxon>
        <taxon>Actinomycetota</taxon>
        <taxon>Actinomycetes</taxon>
        <taxon>Micrococcales</taxon>
        <taxon>Microbacteriaceae</taxon>
        <taxon>Microbacterium</taxon>
    </lineage>
</organism>
<dbReference type="EMBL" id="JTDK01000010">
    <property type="protein sequence ID" value="KHK97383.1"/>
    <property type="molecule type" value="Genomic_DNA"/>
</dbReference>